<dbReference type="OrthoDB" id="9812206at2"/>
<dbReference type="PANTHER" id="PTHR20857:SF23">
    <property type="entry name" value="THIAMINE BIOSYNTHETIC BIFUNCTIONAL ENZYME"/>
    <property type="match status" value="1"/>
</dbReference>
<protein>
    <recommendedName>
        <fullName evidence="9">Thiamine-phosphate synthase</fullName>
        <shortName evidence="9">TP synthase</shortName>
        <shortName evidence="9">TPS</shortName>
        <ecNumber evidence="9">2.5.1.3</ecNumber>
    </recommendedName>
    <alternativeName>
        <fullName evidence="9">Thiamine-phosphate pyrophosphorylase</fullName>
        <shortName evidence="9">TMP pyrophosphorylase</shortName>
        <shortName evidence="9">TMP-PPase</shortName>
    </alternativeName>
</protein>
<evidence type="ECO:0000256" key="8">
    <source>
        <dbReference type="ARBA" id="ARBA00047883"/>
    </source>
</evidence>
<dbReference type="FunFam" id="3.20.20.70:FF:000096">
    <property type="entry name" value="Thiamine-phosphate synthase"/>
    <property type="match status" value="1"/>
</dbReference>
<evidence type="ECO:0000256" key="2">
    <source>
        <dbReference type="ARBA" id="ARBA00022679"/>
    </source>
</evidence>
<dbReference type="Pfam" id="PF02581">
    <property type="entry name" value="TMP-TENI"/>
    <property type="match status" value="1"/>
</dbReference>
<dbReference type="STRING" id="35841.B4167_2549"/>
<dbReference type="GO" id="GO:0005737">
    <property type="term" value="C:cytoplasm"/>
    <property type="evidence" value="ECO:0007669"/>
    <property type="project" value="TreeGrafter"/>
</dbReference>
<evidence type="ECO:0000256" key="3">
    <source>
        <dbReference type="ARBA" id="ARBA00022723"/>
    </source>
</evidence>
<dbReference type="EMBL" id="CCRF01000010">
    <property type="protein sequence ID" value="CEE00188.1"/>
    <property type="molecule type" value="Genomic_DNA"/>
</dbReference>
<comment type="pathway">
    <text evidence="1 9 11">Cofactor biosynthesis; thiamine diphosphate biosynthesis; thiamine phosphate from 4-amino-2-methyl-5-diphosphomethylpyrimidine and 4-methyl-5-(2-phosphoethyl)-thiazole: step 1/1.</text>
</comment>
<evidence type="ECO:0000259" key="12">
    <source>
        <dbReference type="Pfam" id="PF02581"/>
    </source>
</evidence>
<evidence type="ECO:0000256" key="10">
    <source>
        <dbReference type="RuleBase" id="RU003826"/>
    </source>
</evidence>
<evidence type="ECO:0000313" key="13">
    <source>
        <dbReference type="EMBL" id="CEE00188.1"/>
    </source>
</evidence>
<feature type="binding site" evidence="9">
    <location>
        <begin position="133"/>
        <end position="135"/>
    </location>
    <ligand>
        <name>2-[(2R,5Z)-2-carboxy-4-methylthiazol-5(2H)-ylidene]ethyl phosphate</name>
        <dbReference type="ChEBI" id="CHEBI:62899"/>
    </ligand>
</feature>
<keyword evidence="5 9" id="KW-0784">Thiamine biosynthesis</keyword>
<dbReference type="CDD" id="cd00564">
    <property type="entry name" value="TMP_TenI"/>
    <property type="match status" value="1"/>
</dbReference>
<dbReference type="EMBL" id="JXLU01000076">
    <property type="protein sequence ID" value="KIO72991.1"/>
    <property type="molecule type" value="Genomic_DNA"/>
</dbReference>
<evidence type="ECO:0000256" key="4">
    <source>
        <dbReference type="ARBA" id="ARBA00022842"/>
    </source>
</evidence>
<accession>A0A090IUR3</accession>
<dbReference type="Gene3D" id="3.20.20.70">
    <property type="entry name" value="Aldolase class I"/>
    <property type="match status" value="1"/>
</dbReference>
<gene>
    <name evidence="9 13" type="primary">thiE</name>
    <name evidence="14" type="ORF">B4167_2549</name>
    <name evidence="13" type="ORF">BT1A1_0327</name>
</gene>
<dbReference type="NCBIfam" id="TIGR00693">
    <property type="entry name" value="thiE"/>
    <property type="match status" value="1"/>
</dbReference>
<keyword evidence="4 9" id="KW-0460">Magnesium</keyword>
<dbReference type="HAMAP" id="MF_00097">
    <property type="entry name" value="TMP_synthase"/>
    <property type="match status" value="1"/>
</dbReference>
<dbReference type="InterPro" id="IPR013785">
    <property type="entry name" value="Aldolase_TIM"/>
</dbReference>
<dbReference type="GO" id="GO:0000287">
    <property type="term" value="F:magnesium ion binding"/>
    <property type="evidence" value="ECO:0007669"/>
    <property type="project" value="UniProtKB-UniRule"/>
</dbReference>
<feature type="binding site" evidence="9">
    <location>
        <begin position="183"/>
        <end position="184"/>
    </location>
    <ligand>
        <name>2-[(2R,5Z)-2-carboxy-4-methylthiazol-5(2H)-ylidene]ethyl phosphate</name>
        <dbReference type="ChEBI" id="CHEBI:62899"/>
    </ligand>
</feature>
<evidence type="ECO:0000256" key="11">
    <source>
        <dbReference type="RuleBase" id="RU004253"/>
    </source>
</evidence>
<feature type="binding site" evidence="9">
    <location>
        <position position="69"/>
    </location>
    <ligand>
        <name>Mg(2+)</name>
        <dbReference type="ChEBI" id="CHEBI:18420"/>
    </ligand>
</feature>
<dbReference type="GO" id="GO:0004789">
    <property type="term" value="F:thiamine-phosphate diphosphorylase activity"/>
    <property type="evidence" value="ECO:0007669"/>
    <property type="project" value="UniProtKB-UniRule"/>
</dbReference>
<comment type="catalytic activity">
    <reaction evidence="8 9 10">
        <text>2-[(2R,5Z)-2-carboxy-4-methylthiazol-5(2H)-ylidene]ethyl phosphate + 4-amino-2-methyl-5-(diphosphooxymethyl)pyrimidine + 2 H(+) = thiamine phosphate + CO2 + diphosphate</text>
        <dbReference type="Rhea" id="RHEA:47844"/>
        <dbReference type="ChEBI" id="CHEBI:15378"/>
        <dbReference type="ChEBI" id="CHEBI:16526"/>
        <dbReference type="ChEBI" id="CHEBI:33019"/>
        <dbReference type="ChEBI" id="CHEBI:37575"/>
        <dbReference type="ChEBI" id="CHEBI:57841"/>
        <dbReference type="ChEBI" id="CHEBI:62899"/>
        <dbReference type="EC" id="2.5.1.3"/>
    </reaction>
</comment>
<reference evidence="13 16" key="1">
    <citation type="submission" date="2014-07" db="EMBL/GenBank/DDBJ databases">
        <authorList>
            <person name="Wibberg Daniel"/>
        </authorList>
    </citation>
    <scope>NUCLEOTIDE SEQUENCE [LARGE SCALE GENOMIC DNA]</scope>
</reference>
<dbReference type="RefSeq" id="WP_034767388.1">
    <property type="nucleotide sequence ID" value="NZ_CCRF01000010.1"/>
</dbReference>
<dbReference type="InterPro" id="IPR034291">
    <property type="entry name" value="TMP_synthase"/>
</dbReference>
<feature type="binding site" evidence="9">
    <location>
        <position position="88"/>
    </location>
    <ligand>
        <name>Mg(2+)</name>
        <dbReference type="ChEBI" id="CHEBI:18420"/>
    </ligand>
</feature>
<feature type="binding site" evidence="9">
    <location>
        <position position="68"/>
    </location>
    <ligand>
        <name>4-amino-2-methyl-5-(diphosphooxymethyl)pyrimidine</name>
        <dbReference type="ChEBI" id="CHEBI:57841"/>
    </ligand>
</feature>
<evidence type="ECO:0000313" key="15">
    <source>
        <dbReference type="Proteomes" id="UP000032076"/>
    </source>
</evidence>
<dbReference type="GO" id="GO:0009228">
    <property type="term" value="P:thiamine biosynthetic process"/>
    <property type="evidence" value="ECO:0007669"/>
    <property type="project" value="UniProtKB-KW"/>
</dbReference>
<keyword evidence="3 9" id="KW-0479">Metal-binding</keyword>
<feature type="binding site" evidence="9">
    <location>
        <position position="136"/>
    </location>
    <ligand>
        <name>4-amino-2-methyl-5-(diphosphooxymethyl)pyrimidine</name>
        <dbReference type="ChEBI" id="CHEBI:57841"/>
    </ligand>
</feature>
<comment type="cofactor">
    <cofactor evidence="9">
        <name>Mg(2+)</name>
        <dbReference type="ChEBI" id="CHEBI:18420"/>
    </cofactor>
    <text evidence="9">Binds 1 Mg(2+) ion per subunit.</text>
</comment>
<dbReference type="PATRIC" id="fig|35841.6.peg.3888"/>
<feature type="binding site" evidence="9">
    <location>
        <position position="107"/>
    </location>
    <ligand>
        <name>4-amino-2-methyl-5-(diphosphooxymethyl)pyrimidine</name>
        <dbReference type="ChEBI" id="CHEBI:57841"/>
    </ligand>
</feature>
<organism evidence="13 16">
    <name type="scientific">Caldibacillus thermoamylovorans</name>
    <dbReference type="NCBI Taxonomy" id="35841"/>
    <lineage>
        <taxon>Bacteria</taxon>
        <taxon>Bacillati</taxon>
        <taxon>Bacillota</taxon>
        <taxon>Bacilli</taxon>
        <taxon>Bacillales</taxon>
        <taxon>Bacillaceae</taxon>
        <taxon>Caldibacillus</taxon>
    </lineage>
</organism>
<evidence type="ECO:0000256" key="9">
    <source>
        <dbReference type="HAMAP-Rule" id="MF_00097"/>
    </source>
</evidence>
<dbReference type="EC" id="2.5.1.3" evidence="9"/>
<dbReference type="PANTHER" id="PTHR20857">
    <property type="entry name" value="THIAMINE-PHOSPHATE PYROPHOSPHORYLASE"/>
    <property type="match status" value="1"/>
</dbReference>
<keyword evidence="2 9" id="KW-0808">Transferase</keyword>
<dbReference type="SUPFAM" id="SSF51391">
    <property type="entry name" value="Thiamin phosphate synthase"/>
    <property type="match status" value="1"/>
</dbReference>
<comment type="similarity">
    <text evidence="9 10">Belongs to the thiamine-phosphate synthase family.</text>
</comment>
<evidence type="ECO:0000313" key="14">
    <source>
        <dbReference type="EMBL" id="KIO72991.1"/>
    </source>
</evidence>
<dbReference type="eggNOG" id="COG0352">
    <property type="taxonomic scope" value="Bacteria"/>
</dbReference>
<sequence length="204" mass="21830">MTIDYRLYLVTDETLPKDELLKKVELAIQGGVTIVQLREKSGNGKVFYEKAVKLRELTEKYQIPLIINDRVDIALAVGADGVHVGQSDLPAPAIRKIIPLSMIVGVSVGNPEEAREAELNGANYVGVGAVFPTTSKADAKVLPPGMLDKILETIQIPAVAIGGINLENVSMLGGKNIAGIAVVSGIMKANDPFEVAKAYRKLLK</sequence>
<proteinExistence type="inferred from homology"/>
<dbReference type="UniPathway" id="UPA00060">
    <property type="reaction ID" value="UER00141"/>
</dbReference>
<evidence type="ECO:0000256" key="1">
    <source>
        <dbReference type="ARBA" id="ARBA00005165"/>
    </source>
</evidence>
<dbReference type="GeneID" id="92959482"/>
<feature type="domain" description="Thiamine phosphate synthase/TenI" evidence="12">
    <location>
        <begin position="7"/>
        <end position="186"/>
    </location>
</feature>
<dbReference type="InterPro" id="IPR036206">
    <property type="entry name" value="ThiamineP_synth_sf"/>
</dbReference>
<comment type="function">
    <text evidence="9">Condenses 4-methyl-5-(beta-hydroxyethyl)thiazole monophosphate (THZ-P) and 2-methyl-4-amino-5-hydroxymethyl pyrimidine pyrophosphate (HMP-PP) to form thiamine monophosphate (TMP).</text>
</comment>
<feature type="binding site" evidence="9">
    <location>
        <position position="163"/>
    </location>
    <ligand>
        <name>2-[(2R,5Z)-2-carboxy-4-methylthiazol-5(2H)-ylidene]ethyl phosphate</name>
        <dbReference type="ChEBI" id="CHEBI:62899"/>
    </ligand>
</feature>
<dbReference type="InterPro" id="IPR022998">
    <property type="entry name" value="ThiamineP_synth_TenI"/>
</dbReference>
<keyword evidence="16" id="KW-1185">Reference proteome</keyword>
<dbReference type="GO" id="GO:0009229">
    <property type="term" value="P:thiamine diphosphate biosynthetic process"/>
    <property type="evidence" value="ECO:0007669"/>
    <property type="project" value="UniProtKB-UniRule"/>
</dbReference>
<dbReference type="AlphaFoldDB" id="A0A090IUR3"/>
<evidence type="ECO:0000256" key="6">
    <source>
        <dbReference type="ARBA" id="ARBA00047334"/>
    </source>
</evidence>
<name>A0A090IUR3_9BACI</name>
<evidence type="ECO:0000256" key="7">
    <source>
        <dbReference type="ARBA" id="ARBA00047851"/>
    </source>
</evidence>
<evidence type="ECO:0000256" key="5">
    <source>
        <dbReference type="ARBA" id="ARBA00022977"/>
    </source>
</evidence>
<evidence type="ECO:0000313" key="16">
    <source>
        <dbReference type="Proteomes" id="UP000040576"/>
    </source>
</evidence>
<comment type="catalytic activity">
    <reaction evidence="7 9 10">
        <text>2-(2-carboxy-4-methylthiazol-5-yl)ethyl phosphate + 4-amino-2-methyl-5-(diphosphooxymethyl)pyrimidine + 2 H(+) = thiamine phosphate + CO2 + diphosphate</text>
        <dbReference type="Rhea" id="RHEA:47848"/>
        <dbReference type="ChEBI" id="CHEBI:15378"/>
        <dbReference type="ChEBI" id="CHEBI:16526"/>
        <dbReference type="ChEBI" id="CHEBI:33019"/>
        <dbReference type="ChEBI" id="CHEBI:37575"/>
        <dbReference type="ChEBI" id="CHEBI:57841"/>
        <dbReference type="ChEBI" id="CHEBI:62890"/>
        <dbReference type="EC" id="2.5.1.3"/>
    </reaction>
</comment>
<dbReference type="Proteomes" id="UP000032076">
    <property type="component" value="Unassembled WGS sequence"/>
</dbReference>
<reference evidence="14 15" key="2">
    <citation type="submission" date="2015-01" db="EMBL/GenBank/DDBJ databases">
        <title>Draft Genome Sequences of Four Bacillus thermoamylovorans Strains, Isolated From Food Products.</title>
        <authorList>
            <person name="Krawcyk A.O."/>
            <person name="Berendsen E.M."/>
            <person name="Eijlander R.T."/>
            <person name="de Jong A."/>
            <person name="Wells-Bennik M."/>
            <person name="Kuipers O.P."/>
        </authorList>
    </citation>
    <scope>NUCLEOTIDE SEQUENCE [LARGE SCALE GENOMIC DNA]</scope>
    <source>
        <strain evidence="14 15">B4167</strain>
    </source>
</reference>
<dbReference type="Proteomes" id="UP000040576">
    <property type="component" value="Unassembled WGS sequence"/>
</dbReference>
<feature type="binding site" evidence="9">
    <location>
        <begin position="36"/>
        <end position="40"/>
    </location>
    <ligand>
        <name>4-amino-2-methyl-5-(diphosphooxymethyl)pyrimidine</name>
        <dbReference type="ChEBI" id="CHEBI:57841"/>
    </ligand>
</feature>
<comment type="catalytic activity">
    <reaction evidence="6 9 10">
        <text>4-methyl-5-(2-phosphooxyethyl)-thiazole + 4-amino-2-methyl-5-(diphosphooxymethyl)pyrimidine + H(+) = thiamine phosphate + diphosphate</text>
        <dbReference type="Rhea" id="RHEA:22328"/>
        <dbReference type="ChEBI" id="CHEBI:15378"/>
        <dbReference type="ChEBI" id="CHEBI:33019"/>
        <dbReference type="ChEBI" id="CHEBI:37575"/>
        <dbReference type="ChEBI" id="CHEBI:57841"/>
        <dbReference type="ChEBI" id="CHEBI:58296"/>
        <dbReference type="EC" id="2.5.1.3"/>
    </reaction>
</comment>